<feature type="compositionally biased region" description="Basic and acidic residues" evidence="1">
    <location>
        <begin position="595"/>
        <end position="610"/>
    </location>
</feature>
<feature type="region of interest" description="Disordered" evidence="1">
    <location>
        <begin position="149"/>
        <end position="175"/>
    </location>
</feature>
<sequence>MMDIFNKPPSIAEDTLQYTICPRDTSDKAFVTALATSISTFIDTVLQDFIWNRDGFEVKVEKDLENGGLWLLEGRMRVGDCVDDEWCTVWLLKEISDRWDVVISVLDSDGQFLLIEAAEALPSWVTPTNSENRVWIHRSRLHLIPLTHTSSSSTKRHHRKLPGASESEDDELEGGEKNETFISIIDACQLIRDSETATFAPPPVETLVWRRVSEYPSALKDHIHCTKAYIPEDIAKALAENPALIQRGVETFYTRDALQLRTAHRMSRFPPNTSVLASVRMTRTAYAQLSGQRFFPPKIFGQWKELEGSNQWRWKDIGMKIAVGFEMLYQESKGRRNVNNSSPEGIQAFVQAQKETLQRDPEYQQYMKKLTSSGYFKNEKQGSILWSQLEGKAASAFTSSKRANDASRLPFATQVDIAISSQSASIHPLDKGEDSDSWLNIDAEGFDQMLEQTFHSRGKVPDSAPRPMDVDGEQNTEDQVATEQAKRLKVLASKVEDFIGGEGDLEGAEFEDDVLSDAAFSEDDNDENTDDSDNEPPMLSAGGPRSPEQQDAMDKLVLALDPREYGKMPPRFHANSQRVAPTAGPDCVDDILPSLEDKPRPQLSSKDKSNGRPVRAPIIPRDKYDGVDSDDETDPEDEEIDDDDDDDERPQVVGDIEIDMGEEEEEFLEFSRQALGISDEQWAWIVKDREDRGAFLPQSVLRSSQKMPRNNASELPTEPSNPQNSQLPKHNSKPKANPELNSFEAVMNALDAVLADNKTSTTPSNPSSIPTQFNHRLPGSERGKGKQMASIEEEMVTDDEHNMDDDFDVDAAMEAELKAALQVDDDGEASQDTDYNLIKNFLESFKSQGGLSGPVSNLSGMLAPDLKFPRDNS</sequence>
<name>A0A9P6ESS7_9AGAR</name>
<dbReference type="InterPro" id="IPR010770">
    <property type="entry name" value="Ecd"/>
</dbReference>
<dbReference type="Pfam" id="PF07093">
    <property type="entry name" value="SGT1"/>
    <property type="match status" value="2"/>
</dbReference>
<feature type="region of interest" description="Disordered" evidence="1">
    <location>
        <begin position="457"/>
        <end position="482"/>
    </location>
</feature>
<dbReference type="OrthoDB" id="27237at2759"/>
<feature type="compositionally biased region" description="Acidic residues" evidence="1">
    <location>
        <begin position="503"/>
        <end position="534"/>
    </location>
</feature>
<dbReference type="GO" id="GO:0005634">
    <property type="term" value="C:nucleus"/>
    <property type="evidence" value="ECO:0007669"/>
    <property type="project" value="TreeGrafter"/>
</dbReference>
<feature type="compositionally biased region" description="Low complexity" evidence="1">
    <location>
        <begin position="759"/>
        <end position="771"/>
    </location>
</feature>
<feature type="region of interest" description="Disordered" evidence="1">
    <location>
        <begin position="502"/>
        <end position="662"/>
    </location>
</feature>
<gene>
    <name evidence="2" type="ORF">CPB83DRAFT_841845</name>
</gene>
<evidence type="ECO:0000313" key="3">
    <source>
        <dbReference type="Proteomes" id="UP000807306"/>
    </source>
</evidence>
<dbReference type="AlphaFoldDB" id="A0A9P6ESS7"/>
<proteinExistence type="predicted"/>
<evidence type="ECO:0000313" key="2">
    <source>
        <dbReference type="EMBL" id="KAF9535493.1"/>
    </source>
</evidence>
<feature type="compositionally biased region" description="Acidic residues" evidence="1">
    <location>
        <begin position="627"/>
        <end position="648"/>
    </location>
</feature>
<dbReference type="PANTHER" id="PTHR13060:SF0">
    <property type="entry name" value="PROTEIN ECDYSONELESS HOMOLOG"/>
    <property type="match status" value="1"/>
</dbReference>
<comment type="caution">
    <text evidence="2">The sequence shown here is derived from an EMBL/GenBank/DDBJ whole genome shotgun (WGS) entry which is preliminary data.</text>
</comment>
<dbReference type="PANTHER" id="PTHR13060">
    <property type="entry name" value="SGT1 PROTEIN HSGT1 SUPPRESSOR OF GCR2"/>
    <property type="match status" value="1"/>
</dbReference>
<feature type="compositionally biased region" description="Polar residues" evidence="1">
    <location>
        <begin position="700"/>
        <end position="729"/>
    </location>
</feature>
<protein>
    <submittedName>
        <fullName evidence="2">SGT1 protein-domain-containing protein</fullName>
    </submittedName>
</protein>
<accession>A0A9P6ESS7</accession>
<dbReference type="EMBL" id="MU157824">
    <property type="protein sequence ID" value="KAF9535493.1"/>
    <property type="molecule type" value="Genomic_DNA"/>
</dbReference>
<evidence type="ECO:0000256" key="1">
    <source>
        <dbReference type="SAM" id="MobiDB-lite"/>
    </source>
</evidence>
<organism evidence="2 3">
    <name type="scientific">Crepidotus variabilis</name>
    <dbReference type="NCBI Taxonomy" id="179855"/>
    <lineage>
        <taxon>Eukaryota</taxon>
        <taxon>Fungi</taxon>
        <taxon>Dikarya</taxon>
        <taxon>Basidiomycota</taxon>
        <taxon>Agaricomycotina</taxon>
        <taxon>Agaricomycetes</taxon>
        <taxon>Agaricomycetidae</taxon>
        <taxon>Agaricales</taxon>
        <taxon>Agaricineae</taxon>
        <taxon>Crepidotaceae</taxon>
        <taxon>Crepidotus</taxon>
    </lineage>
</organism>
<keyword evidence="3" id="KW-1185">Reference proteome</keyword>
<reference evidence="2" key="1">
    <citation type="submission" date="2020-11" db="EMBL/GenBank/DDBJ databases">
        <authorList>
            <consortium name="DOE Joint Genome Institute"/>
            <person name="Ahrendt S."/>
            <person name="Riley R."/>
            <person name="Andreopoulos W."/>
            <person name="Labutti K."/>
            <person name="Pangilinan J."/>
            <person name="Ruiz-Duenas F.J."/>
            <person name="Barrasa J.M."/>
            <person name="Sanchez-Garcia M."/>
            <person name="Camarero S."/>
            <person name="Miyauchi S."/>
            <person name="Serrano A."/>
            <person name="Linde D."/>
            <person name="Babiker R."/>
            <person name="Drula E."/>
            <person name="Ayuso-Fernandez I."/>
            <person name="Pacheco R."/>
            <person name="Padilla G."/>
            <person name="Ferreira P."/>
            <person name="Barriuso J."/>
            <person name="Kellner H."/>
            <person name="Castanera R."/>
            <person name="Alfaro M."/>
            <person name="Ramirez L."/>
            <person name="Pisabarro A.G."/>
            <person name="Kuo A."/>
            <person name="Tritt A."/>
            <person name="Lipzen A."/>
            <person name="He G."/>
            <person name="Yan M."/>
            <person name="Ng V."/>
            <person name="Cullen D."/>
            <person name="Martin F."/>
            <person name="Rosso M.-N."/>
            <person name="Henrissat B."/>
            <person name="Hibbett D."/>
            <person name="Martinez A.T."/>
            <person name="Grigoriev I.V."/>
        </authorList>
    </citation>
    <scope>NUCLEOTIDE SEQUENCE</scope>
    <source>
        <strain evidence="2">CBS 506.95</strain>
    </source>
</reference>
<feature type="region of interest" description="Disordered" evidence="1">
    <location>
        <begin position="696"/>
        <end position="790"/>
    </location>
</feature>
<dbReference type="Proteomes" id="UP000807306">
    <property type="component" value="Unassembled WGS sequence"/>
</dbReference>